<reference evidence="1 2" key="1">
    <citation type="submission" date="2024-04" db="EMBL/GenBank/DDBJ databases">
        <authorList>
            <person name="Fracassetti M."/>
        </authorList>
    </citation>
    <scope>NUCLEOTIDE SEQUENCE [LARGE SCALE GENOMIC DNA]</scope>
</reference>
<proteinExistence type="predicted"/>
<sequence>MAGAGFSGHFLATCTPCQGGAAAEPPSGGNEDVLTEVRLKYEIGGGRDEEFVRFLVEKEAVHVFKVGQSVDFDEWVSDVRTEAINWFLNTRASLGLRWKENDASLYHSL</sequence>
<protein>
    <submittedName>
        <fullName evidence="1">Uncharacterized protein</fullName>
    </submittedName>
</protein>
<name>A0AAV2CLX4_9ROSI</name>
<dbReference type="AlphaFoldDB" id="A0AAV2CLX4"/>
<dbReference type="EMBL" id="OZ034813">
    <property type="protein sequence ID" value="CAL1356798.1"/>
    <property type="molecule type" value="Genomic_DNA"/>
</dbReference>
<evidence type="ECO:0000313" key="2">
    <source>
        <dbReference type="Proteomes" id="UP001497516"/>
    </source>
</evidence>
<accession>A0AAV2CLX4</accession>
<gene>
    <name evidence="1" type="ORF">LTRI10_LOCUS4474</name>
</gene>
<dbReference type="Proteomes" id="UP001497516">
    <property type="component" value="Chromosome 1"/>
</dbReference>
<organism evidence="1 2">
    <name type="scientific">Linum trigynum</name>
    <dbReference type="NCBI Taxonomy" id="586398"/>
    <lineage>
        <taxon>Eukaryota</taxon>
        <taxon>Viridiplantae</taxon>
        <taxon>Streptophyta</taxon>
        <taxon>Embryophyta</taxon>
        <taxon>Tracheophyta</taxon>
        <taxon>Spermatophyta</taxon>
        <taxon>Magnoliopsida</taxon>
        <taxon>eudicotyledons</taxon>
        <taxon>Gunneridae</taxon>
        <taxon>Pentapetalae</taxon>
        <taxon>rosids</taxon>
        <taxon>fabids</taxon>
        <taxon>Malpighiales</taxon>
        <taxon>Linaceae</taxon>
        <taxon>Linum</taxon>
    </lineage>
</organism>
<keyword evidence="2" id="KW-1185">Reference proteome</keyword>
<evidence type="ECO:0000313" key="1">
    <source>
        <dbReference type="EMBL" id="CAL1356798.1"/>
    </source>
</evidence>